<name>A0A6C0CQ41_9ZZZZ</name>
<protein>
    <submittedName>
        <fullName evidence="1">Uncharacterized protein</fullName>
    </submittedName>
</protein>
<accession>A0A6C0CQ41</accession>
<sequence length="127" mass="15803">MLYNTSLNIDYKDEKYKNEHNVIYQKQFLKAFYIEKYDEKKIIKKMDQIYDDICNDNNMKKLFDEIKKRNKIFPFELKDKDMFSLLFSYDTFDLLHLFIKEYYENDYISDKTYETFINKAKTTDNFF</sequence>
<proteinExistence type="predicted"/>
<dbReference type="EMBL" id="MN739460">
    <property type="protein sequence ID" value="QHT05814.1"/>
    <property type="molecule type" value="Genomic_DNA"/>
</dbReference>
<organism evidence="1">
    <name type="scientific">viral metagenome</name>
    <dbReference type="NCBI Taxonomy" id="1070528"/>
    <lineage>
        <taxon>unclassified sequences</taxon>
        <taxon>metagenomes</taxon>
        <taxon>organismal metagenomes</taxon>
    </lineage>
</organism>
<reference evidence="1" key="1">
    <citation type="journal article" date="2020" name="Nature">
        <title>Giant virus diversity and host interactions through global metagenomics.</title>
        <authorList>
            <person name="Schulz F."/>
            <person name="Roux S."/>
            <person name="Paez-Espino D."/>
            <person name="Jungbluth S."/>
            <person name="Walsh D.A."/>
            <person name="Denef V.J."/>
            <person name="McMahon K.D."/>
            <person name="Konstantinidis K.T."/>
            <person name="Eloe-Fadrosh E.A."/>
            <person name="Kyrpides N.C."/>
            <person name="Woyke T."/>
        </authorList>
    </citation>
    <scope>NUCLEOTIDE SEQUENCE</scope>
    <source>
        <strain evidence="1">GVMAG-M-3300021425-14</strain>
    </source>
</reference>
<dbReference type="AlphaFoldDB" id="A0A6C0CQ41"/>
<evidence type="ECO:0000313" key="1">
    <source>
        <dbReference type="EMBL" id="QHT05814.1"/>
    </source>
</evidence>